<protein>
    <submittedName>
        <fullName evidence="3">Uncharacterized protein</fullName>
    </submittedName>
</protein>
<dbReference type="PANTHER" id="PTHR38225">
    <property type="entry name" value="PROTEIN, PUTATIVE-RELATED"/>
    <property type="match status" value="1"/>
</dbReference>
<organism evidence="3 4">
    <name type="scientific">Corymbia citriodora subsp. variegata</name>
    <dbReference type="NCBI Taxonomy" id="360336"/>
    <lineage>
        <taxon>Eukaryota</taxon>
        <taxon>Viridiplantae</taxon>
        <taxon>Streptophyta</taxon>
        <taxon>Embryophyta</taxon>
        <taxon>Tracheophyta</taxon>
        <taxon>Spermatophyta</taxon>
        <taxon>Magnoliopsida</taxon>
        <taxon>eudicotyledons</taxon>
        <taxon>Gunneridae</taxon>
        <taxon>Pentapetalae</taxon>
        <taxon>rosids</taxon>
        <taxon>malvids</taxon>
        <taxon>Myrtales</taxon>
        <taxon>Myrtaceae</taxon>
        <taxon>Myrtoideae</taxon>
        <taxon>Eucalypteae</taxon>
        <taxon>Corymbia</taxon>
    </lineage>
</organism>
<evidence type="ECO:0000313" key="3">
    <source>
        <dbReference type="EMBL" id="KAF7850835.1"/>
    </source>
</evidence>
<keyword evidence="2" id="KW-0812">Transmembrane</keyword>
<dbReference type="AlphaFoldDB" id="A0A8T0CXQ3"/>
<keyword evidence="4" id="KW-1185">Reference proteome</keyword>
<dbReference type="EMBL" id="MU089580">
    <property type="protein sequence ID" value="KAF7850835.1"/>
    <property type="molecule type" value="Genomic_DNA"/>
</dbReference>
<gene>
    <name evidence="3" type="ORF">BT93_L4953</name>
</gene>
<reference evidence="3" key="1">
    <citation type="submission" date="2020-05" db="EMBL/GenBank/DDBJ databases">
        <title>WGS assembly of Corymbia citriodora subspecies variegata.</title>
        <authorList>
            <person name="Barry K."/>
            <person name="Hundley H."/>
            <person name="Shu S."/>
            <person name="Jenkins J."/>
            <person name="Grimwood J."/>
            <person name="Baten A."/>
        </authorList>
    </citation>
    <scope>NUCLEOTIDE SEQUENCE</scope>
    <source>
        <strain evidence="3">CV2-018</strain>
    </source>
</reference>
<comment type="caution">
    <text evidence="3">The sequence shown here is derived from an EMBL/GenBank/DDBJ whole genome shotgun (WGS) entry which is preliminary data.</text>
</comment>
<evidence type="ECO:0000256" key="1">
    <source>
        <dbReference type="SAM" id="MobiDB-lite"/>
    </source>
</evidence>
<feature type="region of interest" description="Disordered" evidence="1">
    <location>
        <begin position="19"/>
        <end position="43"/>
    </location>
</feature>
<keyword evidence="2" id="KW-1133">Transmembrane helix</keyword>
<dbReference type="Gramene" id="rna-gnl|WGS:JABURB|Cocit.L4953.1">
    <property type="protein sequence ID" value="cds-KAF7850835.1"/>
    <property type="gene ID" value="gene-BT93_L4953"/>
</dbReference>
<feature type="transmembrane region" description="Helical" evidence="2">
    <location>
        <begin position="97"/>
        <end position="126"/>
    </location>
</feature>
<proteinExistence type="predicted"/>
<dbReference type="PANTHER" id="PTHR38225:SF4">
    <property type="entry name" value="PROTEIN, PUTATIVE-RELATED"/>
    <property type="match status" value="1"/>
</dbReference>
<evidence type="ECO:0000256" key="2">
    <source>
        <dbReference type="SAM" id="Phobius"/>
    </source>
</evidence>
<evidence type="ECO:0000313" key="4">
    <source>
        <dbReference type="Proteomes" id="UP000806378"/>
    </source>
</evidence>
<keyword evidence="2" id="KW-0472">Membrane</keyword>
<dbReference type="Proteomes" id="UP000806378">
    <property type="component" value="Unassembled WGS sequence"/>
</dbReference>
<dbReference type="OrthoDB" id="1667576at2759"/>
<accession>A0A8T0CXQ3</accession>
<sequence>MAVHLPCFRAFIAPSPKRAVAQPPPVRAQSFREEEEGRSSSSNLVDANLSILRKRIDEAKTKDRLERCCRSELRWNCAMSGCYSISKRRKDAEASEFFELLVLVCRNIGLTNIACAFFLCLASIFIHLSQLRDHFL</sequence>
<name>A0A8T0CXQ3_CORYI</name>